<dbReference type="Proteomes" id="UP001596114">
    <property type="component" value="Unassembled WGS sequence"/>
</dbReference>
<keyword evidence="4" id="KW-1185">Reference proteome</keyword>
<feature type="region of interest" description="Disordered" evidence="1">
    <location>
        <begin position="51"/>
        <end position="75"/>
    </location>
</feature>
<dbReference type="InterPro" id="IPR010985">
    <property type="entry name" value="Ribbon_hlx_hlx"/>
</dbReference>
<dbReference type="SUPFAM" id="SSF47598">
    <property type="entry name" value="Ribbon-helix-helix"/>
    <property type="match status" value="1"/>
</dbReference>
<organism evidence="3 4">
    <name type="scientific">Rhodanobacter ginsengisoli</name>
    <dbReference type="NCBI Taxonomy" id="418646"/>
    <lineage>
        <taxon>Bacteria</taxon>
        <taxon>Pseudomonadati</taxon>
        <taxon>Pseudomonadota</taxon>
        <taxon>Gammaproteobacteria</taxon>
        <taxon>Lysobacterales</taxon>
        <taxon>Rhodanobacteraceae</taxon>
        <taxon>Rhodanobacter</taxon>
    </lineage>
</organism>
<evidence type="ECO:0000313" key="4">
    <source>
        <dbReference type="Proteomes" id="UP001596114"/>
    </source>
</evidence>
<dbReference type="RefSeq" id="WP_377319222.1">
    <property type="nucleotide sequence ID" value="NZ_JBHSNF010000001.1"/>
</dbReference>
<protein>
    <submittedName>
        <fullName evidence="3">Ribbon-helix-helix protein, CopG family</fullName>
    </submittedName>
</protein>
<evidence type="ECO:0000259" key="2">
    <source>
        <dbReference type="Pfam" id="PF19839"/>
    </source>
</evidence>
<dbReference type="EMBL" id="JBHSNF010000001">
    <property type="protein sequence ID" value="MFC5525797.1"/>
    <property type="molecule type" value="Genomic_DNA"/>
</dbReference>
<dbReference type="Pfam" id="PF19839">
    <property type="entry name" value="RHH_9"/>
    <property type="match status" value="1"/>
</dbReference>
<sequence length="75" mass="8659">MPIENRTARLTILIDPRKKAVFERLCAGEDATSSQVVRRLIREYIERRLGRPWHPEDDPAELSIPTSGRPHGRAR</sequence>
<evidence type="ECO:0000313" key="3">
    <source>
        <dbReference type="EMBL" id="MFC5525797.1"/>
    </source>
</evidence>
<feature type="domain" description="Ribbon-helix-helix protein RHH" evidence="2">
    <location>
        <begin position="3"/>
        <end position="50"/>
    </location>
</feature>
<name>A0ABW0QQD3_9GAMM</name>
<gene>
    <name evidence="3" type="ORF">ACFPPA_08595</name>
</gene>
<dbReference type="InterPro" id="IPR045559">
    <property type="entry name" value="RHH_9"/>
</dbReference>
<reference evidence="4" key="1">
    <citation type="journal article" date="2019" name="Int. J. Syst. Evol. Microbiol.">
        <title>The Global Catalogue of Microorganisms (GCM) 10K type strain sequencing project: providing services to taxonomists for standard genome sequencing and annotation.</title>
        <authorList>
            <consortium name="The Broad Institute Genomics Platform"/>
            <consortium name="The Broad Institute Genome Sequencing Center for Infectious Disease"/>
            <person name="Wu L."/>
            <person name="Ma J."/>
        </authorList>
    </citation>
    <scope>NUCLEOTIDE SEQUENCE [LARGE SCALE GENOMIC DNA]</scope>
    <source>
        <strain evidence="4">CGMCC 1.16619</strain>
    </source>
</reference>
<comment type="caution">
    <text evidence="3">The sequence shown here is derived from an EMBL/GenBank/DDBJ whole genome shotgun (WGS) entry which is preliminary data.</text>
</comment>
<evidence type="ECO:0000256" key="1">
    <source>
        <dbReference type="SAM" id="MobiDB-lite"/>
    </source>
</evidence>
<accession>A0ABW0QQD3</accession>
<proteinExistence type="predicted"/>